<dbReference type="PROSITE" id="PS00018">
    <property type="entry name" value="EF_HAND_1"/>
    <property type="match status" value="2"/>
</dbReference>
<dbReference type="InterPro" id="IPR018247">
    <property type="entry name" value="EF_Hand_1_Ca_BS"/>
</dbReference>
<accession>A0A916VJF8</accession>
<reference evidence="4" key="2">
    <citation type="submission" date="2020-09" db="EMBL/GenBank/DDBJ databases">
        <authorList>
            <person name="Sun Q."/>
            <person name="Zhou Y."/>
        </authorList>
    </citation>
    <scope>NUCLEOTIDE SEQUENCE</scope>
    <source>
        <strain evidence="4">CGMCC 1.15425</strain>
    </source>
</reference>
<dbReference type="PROSITE" id="PS50222">
    <property type="entry name" value="EF_HAND_2"/>
    <property type="match status" value="1"/>
</dbReference>
<dbReference type="EMBL" id="BMIY01000011">
    <property type="protein sequence ID" value="GFZ81153.1"/>
    <property type="molecule type" value="Genomic_DNA"/>
</dbReference>
<dbReference type="Proteomes" id="UP000627715">
    <property type="component" value="Unassembled WGS sequence"/>
</dbReference>
<keyword evidence="2" id="KW-0732">Signal</keyword>
<evidence type="ECO:0000256" key="1">
    <source>
        <dbReference type="SAM" id="MobiDB-lite"/>
    </source>
</evidence>
<keyword evidence="5" id="KW-1185">Reference proteome</keyword>
<dbReference type="AlphaFoldDB" id="A0A916VJF8"/>
<dbReference type="Pfam" id="PF13202">
    <property type="entry name" value="EF-hand_5"/>
    <property type="match status" value="2"/>
</dbReference>
<feature type="signal peptide" evidence="2">
    <location>
        <begin position="1"/>
        <end position="27"/>
    </location>
</feature>
<comment type="caution">
    <text evidence="4">The sequence shown here is derived from an EMBL/GenBank/DDBJ whole genome shotgun (WGS) entry which is preliminary data.</text>
</comment>
<dbReference type="Gene3D" id="1.10.238.10">
    <property type="entry name" value="EF-hand"/>
    <property type="match status" value="2"/>
</dbReference>
<feature type="region of interest" description="Disordered" evidence="1">
    <location>
        <begin position="30"/>
        <end position="58"/>
    </location>
</feature>
<feature type="domain" description="EF-hand" evidence="3">
    <location>
        <begin position="47"/>
        <end position="73"/>
    </location>
</feature>
<reference evidence="4" key="1">
    <citation type="journal article" date="2014" name="Int. J. Syst. Evol. Microbiol.">
        <title>Complete genome sequence of Corynebacterium casei LMG S-19264T (=DSM 44701T), isolated from a smear-ripened cheese.</title>
        <authorList>
            <consortium name="US DOE Joint Genome Institute (JGI-PGF)"/>
            <person name="Walter F."/>
            <person name="Albersmeier A."/>
            <person name="Kalinowski J."/>
            <person name="Ruckert C."/>
        </authorList>
    </citation>
    <scope>NUCLEOTIDE SEQUENCE</scope>
    <source>
        <strain evidence="4">CGMCC 1.15425</strain>
    </source>
</reference>
<dbReference type="RefSeq" id="WP_068811230.1">
    <property type="nucleotide sequence ID" value="NZ_BMIY01000011.1"/>
</dbReference>
<feature type="region of interest" description="Disordered" evidence="1">
    <location>
        <begin position="98"/>
        <end position="138"/>
    </location>
</feature>
<protein>
    <recommendedName>
        <fullName evidence="3">EF-hand domain-containing protein</fullName>
    </recommendedName>
</protein>
<dbReference type="InterPro" id="IPR011992">
    <property type="entry name" value="EF-hand-dom_pair"/>
</dbReference>
<feature type="compositionally biased region" description="Basic and acidic residues" evidence="1">
    <location>
        <begin position="34"/>
        <end position="47"/>
    </location>
</feature>
<evidence type="ECO:0000259" key="3">
    <source>
        <dbReference type="PROSITE" id="PS50222"/>
    </source>
</evidence>
<evidence type="ECO:0000313" key="4">
    <source>
        <dbReference type="EMBL" id="GFZ81153.1"/>
    </source>
</evidence>
<dbReference type="GO" id="GO:0005509">
    <property type="term" value="F:calcium ion binding"/>
    <property type="evidence" value="ECO:0007669"/>
    <property type="project" value="InterPro"/>
</dbReference>
<proteinExistence type="predicted"/>
<name>A0A916VJF8_9GAMM</name>
<dbReference type="SUPFAM" id="SSF47473">
    <property type="entry name" value="EF-hand"/>
    <property type="match status" value="1"/>
</dbReference>
<organism evidence="4 5">
    <name type="scientific">Pseudohongiella nitratireducens</name>
    <dbReference type="NCBI Taxonomy" id="1768907"/>
    <lineage>
        <taxon>Bacteria</taxon>
        <taxon>Pseudomonadati</taxon>
        <taxon>Pseudomonadota</taxon>
        <taxon>Gammaproteobacteria</taxon>
        <taxon>Pseudomonadales</taxon>
        <taxon>Pseudohongiellaceae</taxon>
        <taxon>Pseudohongiella</taxon>
    </lineage>
</organism>
<dbReference type="OrthoDB" id="5703633at2"/>
<evidence type="ECO:0000256" key="2">
    <source>
        <dbReference type="SAM" id="SignalP"/>
    </source>
</evidence>
<gene>
    <name evidence="4" type="ORF">GCM10011403_25410</name>
</gene>
<feature type="region of interest" description="Disordered" evidence="1">
    <location>
        <begin position="68"/>
        <end position="87"/>
    </location>
</feature>
<dbReference type="InterPro" id="IPR002048">
    <property type="entry name" value="EF_hand_dom"/>
</dbReference>
<feature type="compositionally biased region" description="Basic and acidic residues" evidence="1">
    <location>
        <begin position="106"/>
        <end position="138"/>
    </location>
</feature>
<sequence>MTDLISLKRLFIATAVIAAMVPALAVAADGEEGGEGRHGPRPERIDFSELDANGDGSLDFDEFMTLPTPRLDRMDTNGDGNVTAEEMQEQLFLRLDQDGDQLLSEDELRPPRRDREGRGRRLSDDQRERIMERRSQGQ</sequence>
<evidence type="ECO:0000313" key="5">
    <source>
        <dbReference type="Proteomes" id="UP000627715"/>
    </source>
</evidence>
<feature type="chain" id="PRO_5037103629" description="EF-hand domain-containing protein" evidence="2">
    <location>
        <begin position="28"/>
        <end position="138"/>
    </location>
</feature>